<feature type="transmembrane region" description="Helical" evidence="5">
    <location>
        <begin position="74"/>
        <end position="93"/>
    </location>
</feature>
<evidence type="ECO:0000259" key="6">
    <source>
        <dbReference type="PROSITE" id="PS50850"/>
    </source>
</evidence>
<dbReference type="CDD" id="cd17393">
    <property type="entry name" value="MFS_MosC_like"/>
    <property type="match status" value="1"/>
</dbReference>
<dbReference type="InterPro" id="IPR011701">
    <property type="entry name" value="MFS"/>
</dbReference>
<sequence>MDLALRRARIAVTITFIINGFSAGSFVARIPDFKRILDISNATLGLSLLFISAGVFLALKPAGKYSAKYGSQPIIFFSTIALALSYLLLGALFSLTWFWITLFIFGFVLAAQDVSMNAHAVVVEQRAGRRLMSVFHAMFSVGTLFGGILGGIFSQIEITPLTQGSSLALLYIVAALLVRPLFLPASADTHHFGDEKRAKHPPIFAILGLFGLFAALSEGAAGDWGGVLARETFGASPFISTLPYIVFCTAMIIGRLSGDYLAHRFGASKVIAAGGVIAGTGLSAGLVIGGIPAIMVAWFLLGIGLSVVIPLMFSAAGTIALTRYSGVIAPSEAVAKVSGVSYFGFVIGPPLIGFIADAFELRWTLMLLAGLSYLLILASRYARVA</sequence>
<feature type="transmembrane region" description="Helical" evidence="5">
    <location>
        <begin position="165"/>
        <end position="182"/>
    </location>
</feature>
<dbReference type="Gene3D" id="1.20.1250.20">
    <property type="entry name" value="MFS general substrate transporter like domains"/>
    <property type="match status" value="1"/>
</dbReference>
<feature type="transmembrane region" description="Helical" evidence="5">
    <location>
        <begin position="241"/>
        <end position="258"/>
    </location>
</feature>
<evidence type="ECO:0000256" key="2">
    <source>
        <dbReference type="ARBA" id="ARBA00022692"/>
    </source>
</evidence>
<dbReference type="Pfam" id="PF07690">
    <property type="entry name" value="MFS_1"/>
    <property type="match status" value="1"/>
</dbReference>
<dbReference type="InterPro" id="IPR051788">
    <property type="entry name" value="MFS_Transporter"/>
</dbReference>
<dbReference type="PANTHER" id="PTHR23514">
    <property type="entry name" value="BYPASS OF STOP CODON PROTEIN 6"/>
    <property type="match status" value="1"/>
</dbReference>
<protein>
    <recommendedName>
        <fullName evidence="6">Major facilitator superfamily (MFS) profile domain-containing protein</fullName>
    </recommendedName>
</protein>
<evidence type="ECO:0000256" key="3">
    <source>
        <dbReference type="ARBA" id="ARBA00022989"/>
    </source>
</evidence>
<name>A0A0R2NZW8_9ACTN</name>
<dbReference type="EMBL" id="LIAS01000002">
    <property type="protein sequence ID" value="KRO31374.1"/>
    <property type="molecule type" value="Genomic_DNA"/>
</dbReference>
<dbReference type="Proteomes" id="UP000053941">
    <property type="component" value="Unassembled WGS sequence"/>
</dbReference>
<evidence type="ECO:0000256" key="4">
    <source>
        <dbReference type="ARBA" id="ARBA00023136"/>
    </source>
</evidence>
<accession>A0A0R2NZW8</accession>
<dbReference type="PANTHER" id="PTHR23514:SF13">
    <property type="entry name" value="INNER MEMBRANE PROTEIN YBJJ"/>
    <property type="match status" value="1"/>
</dbReference>
<keyword evidence="3 5" id="KW-1133">Transmembrane helix</keyword>
<evidence type="ECO:0000256" key="5">
    <source>
        <dbReference type="SAM" id="Phobius"/>
    </source>
</evidence>
<dbReference type="InterPro" id="IPR036259">
    <property type="entry name" value="MFS_trans_sf"/>
</dbReference>
<reference evidence="7 8" key="1">
    <citation type="submission" date="2015-10" db="EMBL/GenBank/DDBJ databases">
        <title>Metagenome-Assembled Genomes uncover a global brackish microbiome.</title>
        <authorList>
            <person name="Hugerth L.W."/>
            <person name="Larsson J."/>
            <person name="Alneberg J."/>
            <person name="Lindh M.V."/>
            <person name="Legrand C."/>
            <person name="Pinhassi J."/>
            <person name="Andersson A.F."/>
        </authorList>
    </citation>
    <scope>NUCLEOTIDE SEQUENCE [LARGE SCALE GENOMIC DNA]</scope>
    <source>
        <strain evidence="7">BACL2 MAG-120802-bin41</strain>
    </source>
</reference>
<feature type="transmembrane region" description="Helical" evidence="5">
    <location>
        <begin position="297"/>
        <end position="321"/>
    </location>
</feature>
<feature type="transmembrane region" description="Helical" evidence="5">
    <location>
        <begin position="134"/>
        <end position="153"/>
    </location>
</feature>
<dbReference type="GO" id="GO:0005886">
    <property type="term" value="C:plasma membrane"/>
    <property type="evidence" value="ECO:0007669"/>
    <property type="project" value="UniProtKB-SubCell"/>
</dbReference>
<feature type="transmembrane region" description="Helical" evidence="5">
    <location>
        <begin position="270"/>
        <end position="291"/>
    </location>
</feature>
<comment type="subcellular location">
    <subcellularLocation>
        <location evidence="1">Cell membrane</location>
        <topology evidence="1">Multi-pass membrane protein</topology>
    </subcellularLocation>
</comment>
<dbReference type="InterPro" id="IPR020846">
    <property type="entry name" value="MFS_dom"/>
</dbReference>
<feature type="transmembrane region" description="Helical" evidence="5">
    <location>
        <begin position="361"/>
        <end position="382"/>
    </location>
</feature>
<keyword evidence="4 5" id="KW-0472">Membrane</keyword>
<feature type="transmembrane region" description="Helical" evidence="5">
    <location>
        <begin position="203"/>
        <end position="221"/>
    </location>
</feature>
<comment type="caution">
    <text evidence="7">The sequence shown here is derived from an EMBL/GenBank/DDBJ whole genome shotgun (WGS) entry which is preliminary data.</text>
</comment>
<keyword evidence="2 5" id="KW-0812">Transmembrane</keyword>
<dbReference type="PROSITE" id="PS50850">
    <property type="entry name" value="MFS"/>
    <property type="match status" value="1"/>
</dbReference>
<evidence type="ECO:0000313" key="7">
    <source>
        <dbReference type="EMBL" id="KRO31374.1"/>
    </source>
</evidence>
<gene>
    <name evidence="7" type="ORF">ABR60_02935</name>
</gene>
<feature type="transmembrane region" description="Helical" evidence="5">
    <location>
        <begin position="42"/>
        <end position="62"/>
    </location>
</feature>
<evidence type="ECO:0000256" key="1">
    <source>
        <dbReference type="ARBA" id="ARBA00004651"/>
    </source>
</evidence>
<dbReference type="AlphaFoldDB" id="A0A0R2NZW8"/>
<feature type="transmembrane region" description="Helical" evidence="5">
    <location>
        <begin position="12"/>
        <end position="30"/>
    </location>
</feature>
<feature type="domain" description="Major facilitator superfamily (MFS) profile" evidence="6">
    <location>
        <begin position="203"/>
        <end position="385"/>
    </location>
</feature>
<proteinExistence type="predicted"/>
<dbReference type="GO" id="GO:0022857">
    <property type="term" value="F:transmembrane transporter activity"/>
    <property type="evidence" value="ECO:0007669"/>
    <property type="project" value="InterPro"/>
</dbReference>
<organism evidence="7 8">
    <name type="scientific">Actinobacteria bacterium BACL2 MAG-120802-bin41</name>
    <dbReference type="NCBI Taxonomy" id="1655568"/>
    <lineage>
        <taxon>Bacteria</taxon>
        <taxon>Bacillati</taxon>
        <taxon>Actinomycetota</taxon>
        <taxon>Actinomycetes</taxon>
        <taxon>Actinomycetes incertae sedis</taxon>
        <taxon>ac1 cluster</taxon>
    </lineage>
</organism>
<dbReference type="SUPFAM" id="SSF103473">
    <property type="entry name" value="MFS general substrate transporter"/>
    <property type="match status" value="1"/>
</dbReference>
<feature type="transmembrane region" description="Helical" evidence="5">
    <location>
        <begin position="333"/>
        <end position="355"/>
    </location>
</feature>
<evidence type="ECO:0000313" key="8">
    <source>
        <dbReference type="Proteomes" id="UP000053941"/>
    </source>
</evidence>